<dbReference type="PATRIC" id="fig|1349767.4.peg.2641"/>
<evidence type="ECO:0000313" key="2">
    <source>
        <dbReference type="Proteomes" id="UP000027604"/>
    </source>
</evidence>
<dbReference type="KEGG" id="jag:GJA_5569"/>
<dbReference type="HOGENOM" id="CLU_2601330_0_0_4"/>
<evidence type="ECO:0000313" key="1">
    <source>
        <dbReference type="EMBL" id="CDG86156.1"/>
    </source>
</evidence>
<dbReference type="RefSeq" id="WP_038498144.1">
    <property type="nucleotide sequence ID" value="NZ_BCTH01000130.1"/>
</dbReference>
<reference evidence="1 2" key="1">
    <citation type="journal article" date="2015" name="Genome Announc.">
        <title>Genome Sequence of Mushroom Soft-Rot Pathogen Janthinobacterium agaricidamnosum.</title>
        <authorList>
            <person name="Graupner K."/>
            <person name="Lackner G."/>
            <person name="Hertweck C."/>
        </authorList>
    </citation>
    <scope>NUCLEOTIDE SEQUENCE [LARGE SCALE GENOMIC DNA]</scope>
    <source>
        <strain evidence="2">NBRC 102515 / DSM 9628</strain>
    </source>
</reference>
<gene>
    <name evidence="1" type="ORF">GJA_5569</name>
</gene>
<dbReference type="AlphaFoldDB" id="W0VDZ4"/>
<proteinExistence type="predicted"/>
<accession>W0VDZ4</accession>
<dbReference type="EMBL" id="HG322949">
    <property type="protein sequence ID" value="CDG86156.1"/>
    <property type="molecule type" value="Genomic_DNA"/>
</dbReference>
<name>W0VDZ4_9BURK</name>
<dbReference type="STRING" id="1349767.GJA_5569"/>
<dbReference type="Proteomes" id="UP000027604">
    <property type="component" value="Chromosome I"/>
</dbReference>
<organism evidence="1 2">
    <name type="scientific">Janthinobacterium agaricidamnosum NBRC 102515 = DSM 9628</name>
    <dbReference type="NCBI Taxonomy" id="1349767"/>
    <lineage>
        <taxon>Bacteria</taxon>
        <taxon>Pseudomonadati</taxon>
        <taxon>Pseudomonadota</taxon>
        <taxon>Betaproteobacteria</taxon>
        <taxon>Burkholderiales</taxon>
        <taxon>Oxalobacteraceae</taxon>
        <taxon>Janthinobacterium</taxon>
    </lineage>
</organism>
<protein>
    <submittedName>
        <fullName evidence="1">Uncharacterized protein</fullName>
    </submittedName>
</protein>
<sequence>MKNETFQDLKTKVETLEKTLLGITCINDIQMESMGGASRVVNPDHTAYLLDHFIEPAMYQVEALRVLIHSLQAEVATAG</sequence>
<keyword evidence="2" id="KW-1185">Reference proteome</keyword>